<keyword evidence="1" id="KW-1185">Reference proteome</keyword>
<proteinExistence type="predicted"/>
<protein>
    <submittedName>
        <fullName evidence="2">Uncharacterized protein</fullName>
    </submittedName>
</protein>
<reference evidence="2" key="1">
    <citation type="submission" date="2017-02" db="UniProtKB">
        <authorList>
            <consortium name="WormBaseParasite"/>
        </authorList>
    </citation>
    <scope>IDENTIFICATION</scope>
</reference>
<dbReference type="WBParaSite" id="SMUV_0000878001-mRNA-1">
    <property type="protein sequence ID" value="SMUV_0000878001-mRNA-1"/>
    <property type="gene ID" value="SMUV_0000878001"/>
</dbReference>
<dbReference type="Proteomes" id="UP000046393">
    <property type="component" value="Unplaced"/>
</dbReference>
<accession>A0A0N5AV71</accession>
<name>A0A0N5AV71_9BILA</name>
<dbReference type="AlphaFoldDB" id="A0A0N5AV71"/>
<evidence type="ECO:0000313" key="2">
    <source>
        <dbReference type="WBParaSite" id="SMUV_0000878001-mRNA-1"/>
    </source>
</evidence>
<sequence length="83" mass="9321">MLINQKQSDCNRRSKAQNLASEFTVKSVSEVAASSIMERMDQMPPSGPRPVQRRSTIAAKHFVSNQAYKQCFDKIPQKSACCE</sequence>
<evidence type="ECO:0000313" key="1">
    <source>
        <dbReference type="Proteomes" id="UP000046393"/>
    </source>
</evidence>
<organism evidence="1 2">
    <name type="scientific">Syphacia muris</name>
    <dbReference type="NCBI Taxonomy" id="451379"/>
    <lineage>
        <taxon>Eukaryota</taxon>
        <taxon>Metazoa</taxon>
        <taxon>Ecdysozoa</taxon>
        <taxon>Nematoda</taxon>
        <taxon>Chromadorea</taxon>
        <taxon>Rhabditida</taxon>
        <taxon>Spirurina</taxon>
        <taxon>Oxyuridomorpha</taxon>
        <taxon>Oxyuroidea</taxon>
        <taxon>Oxyuridae</taxon>
        <taxon>Syphacia</taxon>
    </lineage>
</organism>